<reference evidence="3" key="1">
    <citation type="submission" date="2018-11" db="EMBL/GenBank/DDBJ databases">
        <title>Chitinophaga lutea sp.nov., isolate from arsenic contaminated soil.</title>
        <authorList>
            <person name="Zong Y."/>
        </authorList>
    </citation>
    <scope>NUCLEOTIDE SEQUENCE [LARGE SCALE GENOMIC DNA]</scope>
    <source>
        <strain evidence="3">YLT18</strain>
    </source>
</reference>
<feature type="signal peptide" evidence="1">
    <location>
        <begin position="1"/>
        <end position="35"/>
    </location>
</feature>
<dbReference type="AlphaFoldDB" id="A0A3N4MTT4"/>
<evidence type="ECO:0000313" key="2">
    <source>
        <dbReference type="EMBL" id="RPD38833.1"/>
    </source>
</evidence>
<protein>
    <submittedName>
        <fullName evidence="2">Uncharacterized protein</fullName>
    </submittedName>
</protein>
<keyword evidence="1" id="KW-0732">Signal</keyword>
<keyword evidence="3" id="KW-1185">Reference proteome</keyword>
<organism evidence="2 3">
    <name type="scientific">Chitinophaga barathri</name>
    <dbReference type="NCBI Taxonomy" id="1647451"/>
    <lineage>
        <taxon>Bacteria</taxon>
        <taxon>Pseudomonadati</taxon>
        <taxon>Bacteroidota</taxon>
        <taxon>Chitinophagia</taxon>
        <taxon>Chitinophagales</taxon>
        <taxon>Chitinophagaceae</taxon>
        <taxon>Chitinophaga</taxon>
    </lineage>
</organism>
<gene>
    <name evidence="2" type="ORF">EG028_22030</name>
</gene>
<sequence length="371" mass="41317">MRNIENAYFRGINSYTMKHLPLLFSAFSLVQVANAQDAVYADKVTDHKTIRLKTYSLSETQLDKVAAIEVLSVQWDTARLGFVQVGMTNKRIEAVPDLPYNQYLQQYVDRQYGGKLSPSGVHLLWAVKDVRINERTFQVNEKGYCRVKADAYISRDGQQYAQVQAFDTVIIRGAMDVTGRHDENIARALHLVLLTSLEKGLPLLDAQPTLQSKDNIKAAQLAALDIPILLDTAYVDGVYASFEEFKANRPSITAFKMENAGKKPKLYTTDASPQHIKDSWGFCVKGELYRTSGDAIIPIEKSGHGFVVSNYMQSARRRNQAMFWSSVGGGLIGGAIAGSAMKPYMVTNIPYITRQEPEATALDMETGELTL</sequence>
<name>A0A3N4MTT4_9BACT</name>
<feature type="chain" id="PRO_5018113245" evidence="1">
    <location>
        <begin position="36"/>
        <end position="371"/>
    </location>
</feature>
<evidence type="ECO:0000256" key="1">
    <source>
        <dbReference type="SAM" id="SignalP"/>
    </source>
</evidence>
<dbReference type="EMBL" id="RMBX01000013">
    <property type="protein sequence ID" value="RPD38833.1"/>
    <property type="molecule type" value="Genomic_DNA"/>
</dbReference>
<dbReference type="OrthoDB" id="662107at2"/>
<evidence type="ECO:0000313" key="3">
    <source>
        <dbReference type="Proteomes" id="UP000279089"/>
    </source>
</evidence>
<dbReference type="Proteomes" id="UP000279089">
    <property type="component" value="Unassembled WGS sequence"/>
</dbReference>
<comment type="caution">
    <text evidence="2">The sequence shown here is derived from an EMBL/GenBank/DDBJ whole genome shotgun (WGS) entry which is preliminary data.</text>
</comment>
<proteinExistence type="predicted"/>
<accession>A0A3N4MTT4</accession>